<name>A0AAW1WE74_RUBAR</name>
<evidence type="ECO:0000313" key="1">
    <source>
        <dbReference type="EMBL" id="KAK9921958.1"/>
    </source>
</evidence>
<dbReference type="EMBL" id="JBEDUW010000006">
    <property type="protein sequence ID" value="KAK9921958.1"/>
    <property type="molecule type" value="Genomic_DNA"/>
</dbReference>
<comment type="caution">
    <text evidence="1">The sequence shown here is derived from an EMBL/GenBank/DDBJ whole genome shotgun (WGS) entry which is preliminary data.</text>
</comment>
<gene>
    <name evidence="1" type="ORF">M0R45_030450</name>
</gene>
<dbReference type="Proteomes" id="UP001457282">
    <property type="component" value="Unassembled WGS sequence"/>
</dbReference>
<accession>A0AAW1WE74</accession>
<proteinExistence type="predicted"/>
<dbReference type="AlphaFoldDB" id="A0AAW1WE74"/>
<evidence type="ECO:0000313" key="2">
    <source>
        <dbReference type="Proteomes" id="UP001457282"/>
    </source>
</evidence>
<sequence length="137" mass="14620">MVESARIGRTGWALGNARDDAEDGATCGAMMASVIYGSSNLGFLGFSRWLGVIDVAELGLELAEEQMGDFYGLGLMRLGFGFWVMMTETAAAVLMRVVDVRVDDERGAADQCGGCSAVDQSRDRCRLAGFEQSTGCL</sequence>
<keyword evidence="2" id="KW-1185">Reference proteome</keyword>
<protein>
    <submittedName>
        <fullName evidence="1">Uncharacterized protein</fullName>
    </submittedName>
</protein>
<organism evidence="1 2">
    <name type="scientific">Rubus argutus</name>
    <name type="common">Southern blackberry</name>
    <dbReference type="NCBI Taxonomy" id="59490"/>
    <lineage>
        <taxon>Eukaryota</taxon>
        <taxon>Viridiplantae</taxon>
        <taxon>Streptophyta</taxon>
        <taxon>Embryophyta</taxon>
        <taxon>Tracheophyta</taxon>
        <taxon>Spermatophyta</taxon>
        <taxon>Magnoliopsida</taxon>
        <taxon>eudicotyledons</taxon>
        <taxon>Gunneridae</taxon>
        <taxon>Pentapetalae</taxon>
        <taxon>rosids</taxon>
        <taxon>fabids</taxon>
        <taxon>Rosales</taxon>
        <taxon>Rosaceae</taxon>
        <taxon>Rosoideae</taxon>
        <taxon>Rosoideae incertae sedis</taxon>
        <taxon>Rubus</taxon>
    </lineage>
</organism>
<reference evidence="1 2" key="1">
    <citation type="journal article" date="2023" name="G3 (Bethesda)">
        <title>A chromosome-length genome assembly and annotation of blackberry (Rubus argutus, cv. 'Hillquist').</title>
        <authorList>
            <person name="Bruna T."/>
            <person name="Aryal R."/>
            <person name="Dudchenko O."/>
            <person name="Sargent D.J."/>
            <person name="Mead D."/>
            <person name="Buti M."/>
            <person name="Cavallini A."/>
            <person name="Hytonen T."/>
            <person name="Andres J."/>
            <person name="Pham M."/>
            <person name="Weisz D."/>
            <person name="Mascagni F."/>
            <person name="Usai G."/>
            <person name="Natali L."/>
            <person name="Bassil N."/>
            <person name="Fernandez G.E."/>
            <person name="Lomsadze A."/>
            <person name="Armour M."/>
            <person name="Olukolu B."/>
            <person name="Poorten T."/>
            <person name="Britton C."/>
            <person name="Davik J."/>
            <person name="Ashrafi H."/>
            <person name="Aiden E.L."/>
            <person name="Borodovsky M."/>
            <person name="Worthington M."/>
        </authorList>
    </citation>
    <scope>NUCLEOTIDE SEQUENCE [LARGE SCALE GENOMIC DNA]</scope>
    <source>
        <strain evidence="1">PI 553951</strain>
    </source>
</reference>